<evidence type="ECO:0000313" key="2">
    <source>
        <dbReference type="Proteomes" id="UP001139494"/>
    </source>
</evidence>
<protein>
    <submittedName>
        <fullName evidence="1">Uncharacterized protein</fullName>
    </submittedName>
</protein>
<evidence type="ECO:0000313" key="1">
    <source>
        <dbReference type="EMBL" id="MCQ4333081.1"/>
    </source>
</evidence>
<proteinExistence type="predicted"/>
<dbReference type="RefSeq" id="WP_256029100.1">
    <property type="nucleotide sequence ID" value="NZ_JAHLKM010000005.1"/>
</dbReference>
<dbReference type="AlphaFoldDB" id="A0A9R1CSY6"/>
<dbReference type="InterPro" id="IPR045940">
    <property type="entry name" value="DUF6360"/>
</dbReference>
<organism evidence="1 2">
    <name type="scientific">Natronomonas aquatica</name>
    <dbReference type="NCBI Taxonomy" id="2841590"/>
    <lineage>
        <taxon>Archaea</taxon>
        <taxon>Methanobacteriati</taxon>
        <taxon>Methanobacteriota</taxon>
        <taxon>Stenosarchaea group</taxon>
        <taxon>Halobacteria</taxon>
        <taxon>Halobacteriales</taxon>
        <taxon>Natronomonadaceae</taxon>
        <taxon>Natronomonas</taxon>
    </lineage>
</organism>
<dbReference type="Pfam" id="PF19887">
    <property type="entry name" value="DUF6360"/>
    <property type="match status" value="1"/>
</dbReference>
<dbReference type="EMBL" id="JAHLKM010000005">
    <property type="protein sequence ID" value="MCQ4333081.1"/>
    <property type="molecule type" value="Genomic_DNA"/>
</dbReference>
<name>A0A9R1CSY6_9EURY</name>
<gene>
    <name evidence="1" type="ORF">KM295_06130</name>
</gene>
<sequence length="92" mass="10248">MADRIMKVNAYTTLDLLEGEAEGHGFTEEAYAVLNVTSPRENPDHVSLQLELDNTEIEELKPHADTVRLSATEARTLAEDLEKHAEKVEETG</sequence>
<comment type="caution">
    <text evidence="1">The sequence shown here is derived from an EMBL/GenBank/DDBJ whole genome shotgun (WGS) entry which is preliminary data.</text>
</comment>
<accession>A0A9R1CSY6</accession>
<dbReference type="Proteomes" id="UP001139494">
    <property type="component" value="Unassembled WGS sequence"/>
</dbReference>
<keyword evidence="2" id="KW-1185">Reference proteome</keyword>
<reference evidence="1" key="1">
    <citation type="journal article" date="2023" name="Front. Microbiol.">
        <title>Genomic-based phylogenetic and metabolic analyses of the genus Natronomonas, and description of Natronomonas aquatica sp. nov.</title>
        <authorList>
            <person name="Garcia-Roldan A."/>
            <person name="Duran-Viseras A."/>
            <person name="de la Haba R.R."/>
            <person name="Corral P."/>
            <person name="Sanchez-Porro C."/>
            <person name="Ventosa A."/>
        </authorList>
    </citation>
    <scope>NUCLEOTIDE SEQUENCE</scope>
    <source>
        <strain evidence="1">F2-12</strain>
    </source>
</reference>